<dbReference type="Proteomes" id="UP000799324">
    <property type="component" value="Unassembled WGS sequence"/>
</dbReference>
<name>A0A6A6SUH3_9PLEO</name>
<evidence type="ECO:0000256" key="2">
    <source>
        <dbReference type="ARBA" id="ARBA00022723"/>
    </source>
</evidence>
<dbReference type="GO" id="GO:0008270">
    <property type="term" value="F:zinc ion binding"/>
    <property type="evidence" value="ECO:0007669"/>
    <property type="project" value="UniProtKB-KW"/>
</dbReference>
<dbReference type="PROSITE" id="PS50089">
    <property type="entry name" value="ZF_RING_2"/>
    <property type="match status" value="1"/>
</dbReference>
<dbReference type="InterPro" id="IPR001841">
    <property type="entry name" value="Znf_RING"/>
</dbReference>
<dbReference type="Pfam" id="PF12678">
    <property type="entry name" value="zf-rbx1"/>
    <property type="match status" value="1"/>
</dbReference>
<feature type="domain" description="RING-type" evidence="7">
    <location>
        <begin position="254"/>
        <end position="302"/>
    </location>
</feature>
<evidence type="ECO:0000256" key="1">
    <source>
        <dbReference type="ARBA" id="ARBA00004906"/>
    </source>
</evidence>
<evidence type="ECO:0000313" key="9">
    <source>
        <dbReference type="Proteomes" id="UP000799324"/>
    </source>
</evidence>
<dbReference type="InterPro" id="IPR024766">
    <property type="entry name" value="Znf_RING_H2"/>
</dbReference>
<gene>
    <name evidence="8" type="ORF">K491DRAFT_683489</name>
</gene>
<keyword evidence="9" id="KW-1185">Reference proteome</keyword>
<proteinExistence type="predicted"/>
<keyword evidence="3 6" id="KW-0863">Zinc-finger</keyword>
<organism evidence="8 9">
    <name type="scientific">Lophiostoma macrostomum CBS 122681</name>
    <dbReference type="NCBI Taxonomy" id="1314788"/>
    <lineage>
        <taxon>Eukaryota</taxon>
        <taxon>Fungi</taxon>
        <taxon>Dikarya</taxon>
        <taxon>Ascomycota</taxon>
        <taxon>Pezizomycotina</taxon>
        <taxon>Dothideomycetes</taxon>
        <taxon>Pleosporomycetidae</taxon>
        <taxon>Pleosporales</taxon>
        <taxon>Lophiostomataceae</taxon>
        <taxon>Lophiostoma</taxon>
    </lineage>
</organism>
<accession>A0A6A6SUH3</accession>
<dbReference type="AlphaFoldDB" id="A0A6A6SUH3"/>
<evidence type="ECO:0000256" key="4">
    <source>
        <dbReference type="ARBA" id="ARBA00022786"/>
    </source>
</evidence>
<keyword evidence="5" id="KW-0862">Zinc</keyword>
<evidence type="ECO:0000259" key="7">
    <source>
        <dbReference type="PROSITE" id="PS50089"/>
    </source>
</evidence>
<dbReference type="InterPro" id="IPR013083">
    <property type="entry name" value="Znf_RING/FYVE/PHD"/>
</dbReference>
<reference evidence="8" key="1">
    <citation type="journal article" date="2020" name="Stud. Mycol.">
        <title>101 Dothideomycetes genomes: a test case for predicting lifestyles and emergence of pathogens.</title>
        <authorList>
            <person name="Haridas S."/>
            <person name="Albert R."/>
            <person name="Binder M."/>
            <person name="Bloem J."/>
            <person name="Labutti K."/>
            <person name="Salamov A."/>
            <person name="Andreopoulos B."/>
            <person name="Baker S."/>
            <person name="Barry K."/>
            <person name="Bills G."/>
            <person name="Bluhm B."/>
            <person name="Cannon C."/>
            <person name="Castanera R."/>
            <person name="Culley D."/>
            <person name="Daum C."/>
            <person name="Ezra D."/>
            <person name="Gonzalez J."/>
            <person name="Henrissat B."/>
            <person name="Kuo A."/>
            <person name="Liang C."/>
            <person name="Lipzen A."/>
            <person name="Lutzoni F."/>
            <person name="Magnuson J."/>
            <person name="Mondo S."/>
            <person name="Nolan M."/>
            <person name="Ohm R."/>
            <person name="Pangilinan J."/>
            <person name="Park H.-J."/>
            <person name="Ramirez L."/>
            <person name="Alfaro M."/>
            <person name="Sun H."/>
            <person name="Tritt A."/>
            <person name="Yoshinaga Y."/>
            <person name="Zwiers L.-H."/>
            <person name="Turgeon B."/>
            <person name="Goodwin S."/>
            <person name="Spatafora J."/>
            <person name="Crous P."/>
            <person name="Grigoriev I."/>
        </authorList>
    </citation>
    <scope>NUCLEOTIDE SEQUENCE</scope>
    <source>
        <strain evidence="8">CBS 122681</strain>
    </source>
</reference>
<dbReference type="EMBL" id="MU004476">
    <property type="protein sequence ID" value="KAF2649854.1"/>
    <property type="molecule type" value="Genomic_DNA"/>
</dbReference>
<evidence type="ECO:0000256" key="5">
    <source>
        <dbReference type="ARBA" id="ARBA00022833"/>
    </source>
</evidence>
<comment type="pathway">
    <text evidence="1">Protein modification; protein ubiquitination.</text>
</comment>
<evidence type="ECO:0000313" key="8">
    <source>
        <dbReference type="EMBL" id="KAF2649854.1"/>
    </source>
</evidence>
<protein>
    <recommendedName>
        <fullName evidence="7">RING-type domain-containing protein</fullName>
    </recommendedName>
</protein>
<evidence type="ECO:0000256" key="3">
    <source>
        <dbReference type="ARBA" id="ARBA00022771"/>
    </source>
</evidence>
<sequence length="379" mass="45050">MSTFGSELQPSIFKNTFFLPPMEECSRLLNKRVELLLTFRIPKNIKWDNEEEYRPQVKEFNKLMAAFCEDYKRILTGHYYEKMDKVDLTHLNGLISLQENHRDHIYAIGHQPSWQLHYFEHDGFDTTEKNLLMWQWIAHRIYWVQMRMCNNEEAYPEADRYGGYVYQISYLKCMLSPTKANWILDLTTLLGLEIRTLMWEVSEIDFAFIGMTRYIKQFGYGNRDASIDRITTPCTQEVMSSSSYDDVDEHDTSCFMCMYAYGCKYNNKQETEPAVKTTCDHVFGKMCLSRWIQDHDTCPYCRHRVCHFADNLSKGARTIFYSIMDLQKARMQLDEQIDQYFLGDAKVCYGEPMMELLLKLRQIRMDTFAVERRLTQLKV</sequence>
<dbReference type="SUPFAM" id="SSF57850">
    <property type="entry name" value="RING/U-box"/>
    <property type="match status" value="1"/>
</dbReference>
<keyword evidence="4" id="KW-0833">Ubl conjugation pathway</keyword>
<keyword evidence="2" id="KW-0479">Metal-binding</keyword>
<dbReference type="Gene3D" id="3.30.40.10">
    <property type="entry name" value="Zinc/RING finger domain, C3HC4 (zinc finger)"/>
    <property type="match status" value="1"/>
</dbReference>
<dbReference type="OrthoDB" id="8062037at2759"/>
<evidence type="ECO:0000256" key="6">
    <source>
        <dbReference type="PROSITE-ProRule" id="PRU00175"/>
    </source>
</evidence>